<organism evidence="2 3">
    <name type="scientific">Frankliniella occidentalis</name>
    <name type="common">Western flower thrips</name>
    <name type="synonym">Euthrips occidentalis</name>
    <dbReference type="NCBI Taxonomy" id="133901"/>
    <lineage>
        <taxon>Eukaryota</taxon>
        <taxon>Metazoa</taxon>
        <taxon>Ecdysozoa</taxon>
        <taxon>Arthropoda</taxon>
        <taxon>Hexapoda</taxon>
        <taxon>Insecta</taxon>
        <taxon>Pterygota</taxon>
        <taxon>Neoptera</taxon>
        <taxon>Paraneoptera</taxon>
        <taxon>Thysanoptera</taxon>
        <taxon>Terebrantia</taxon>
        <taxon>Thripoidea</taxon>
        <taxon>Thripidae</taxon>
        <taxon>Frankliniella</taxon>
    </lineage>
</organism>
<keyword evidence="2" id="KW-1185">Reference proteome</keyword>
<dbReference type="GeneID" id="113215928"/>
<gene>
    <name evidence="3" type="primary">LOC113215928</name>
</gene>
<protein>
    <submittedName>
        <fullName evidence="3">Uncharacterized protein LOC113215928</fullName>
    </submittedName>
</protein>
<evidence type="ECO:0000313" key="2">
    <source>
        <dbReference type="Proteomes" id="UP000504606"/>
    </source>
</evidence>
<accession>A0A9C6X8H8</accession>
<feature type="region of interest" description="Disordered" evidence="1">
    <location>
        <begin position="77"/>
        <end position="139"/>
    </location>
</feature>
<sequence>MEQEGWPAPALFEDLAGSCEEAYPVLLETDFSMEHEAWPAPALFEDLAGSCEEDPVLLEADIEMELPHNVGMQGPLEAPQAARNTPVTPAEREARKKRLRTINRRAKSAAKRNDPKCNSASSNQAPQAVAATETPEERRARKLRLRTINRRAKKAAKRNVTLFMNELQKGPGNISYYFQSCITLYQSCTLFASLILKQSNAMFVIVITCVSEIS</sequence>
<feature type="compositionally biased region" description="Polar residues" evidence="1">
    <location>
        <begin position="116"/>
        <end position="126"/>
    </location>
</feature>
<proteinExistence type="predicted"/>
<evidence type="ECO:0000313" key="3">
    <source>
        <dbReference type="RefSeq" id="XP_052131102.1"/>
    </source>
</evidence>
<reference evidence="3" key="1">
    <citation type="submission" date="2025-08" db="UniProtKB">
        <authorList>
            <consortium name="RefSeq"/>
        </authorList>
    </citation>
    <scope>IDENTIFICATION</scope>
    <source>
        <tissue evidence="3">Whole organism</tissue>
    </source>
</reference>
<feature type="compositionally biased region" description="Basic residues" evidence="1">
    <location>
        <begin position="95"/>
        <end position="110"/>
    </location>
</feature>
<dbReference type="AlphaFoldDB" id="A0A9C6X8H8"/>
<dbReference type="Proteomes" id="UP000504606">
    <property type="component" value="Unplaced"/>
</dbReference>
<dbReference type="RefSeq" id="XP_052131102.1">
    <property type="nucleotide sequence ID" value="XM_052275142.1"/>
</dbReference>
<name>A0A9C6X8H8_FRAOC</name>
<evidence type="ECO:0000256" key="1">
    <source>
        <dbReference type="SAM" id="MobiDB-lite"/>
    </source>
</evidence>
<dbReference type="KEGG" id="foc:113215928"/>